<evidence type="ECO:0000313" key="2">
    <source>
        <dbReference type="EMBL" id="TFY56008.1"/>
    </source>
</evidence>
<feature type="signal peptide" evidence="1">
    <location>
        <begin position="1"/>
        <end position="22"/>
    </location>
</feature>
<name>A0A4Y9Y258_9AGAM</name>
<proteinExistence type="predicted"/>
<comment type="caution">
    <text evidence="2">The sequence shown here is derived from an EMBL/GenBank/DDBJ whole genome shotgun (WGS) entry which is preliminary data.</text>
</comment>
<sequence length="106" mass="11695">MACDDLQLLSLLLSIALDCIPAGLDPPVASTTVPPEPDPHTARIDWVFQLLTTHHLASRLVLSRAMFLPWWPLRAATLCLGCNSCVYGYDFVNSSPVCFFAMEHAH</sequence>
<accession>A0A4Y9Y258</accession>
<keyword evidence="3" id="KW-1185">Reference proteome</keyword>
<gene>
    <name evidence="2" type="ORF">EVG20_g9104</name>
</gene>
<dbReference type="EMBL" id="SEOQ01000866">
    <property type="protein sequence ID" value="TFY56008.1"/>
    <property type="molecule type" value="Genomic_DNA"/>
</dbReference>
<feature type="chain" id="PRO_5021272640" description="Secreted protein" evidence="1">
    <location>
        <begin position="23"/>
        <end position="106"/>
    </location>
</feature>
<keyword evidence="1" id="KW-0732">Signal</keyword>
<evidence type="ECO:0000256" key="1">
    <source>
        <dbReference type="SAM" id="SignalP"/>
    </source>
</evidence>
<dbReference type="AlphaFoldDB" id="A0A4Y9Y258"/>
<protein>
    <recommendedName>
        <fullName evidence="4">Secreted protein</fullName>
    </recommendedName>
</protein>
<evidence type="ECO:0000313" key="3">
    <source>
        <dbReference type="Proteomes" id="UP000298327"/>
    </source>
</evidence>
<dbReference type="Proteomes" id="UP000298327">
    <property type="component" value="Unassembled WGS sequence"/>
</dbReference>
<organism evidence="2 3">
    <name type="scientific">Dentipellis fragilis</name>
    <dbReference type="NCBI Taxonomy" id="205917"/>
    <lineage>
        <taxon>Eukaryota</taxon>
        <taxon>Fungi</taxon>
        <taxon>Dikarya</taxon>
        <taxon>Basidiomycota</taxon>
        <taxon>Agaricomycotina</taxon>
        <taxon>Agaricomycetes</taxon>
        <taxon>Russulales</taxon>
        <taxon>Hericiaceae</taxon>
        <taxon>Dentipellis</taxon>
    </lineage>
</organism>
<evidence type="ECO:0008006" key="4">
    <source>
        <dbReference type="Google" id="ProtNLM"/>
    </source>
</evidence>
<reference evidence="2 3" key="1">
    <citation type="submission" date="2019-02" db="EMBL/GenBank/DDBJ databases">
        <title>Genome sequencing of the rare red list fungi Dentipellis fragilis.</title>
        <authorList>
            <person name="Buettner E."/>
            <person name="Kellner H."/>
        </authorList>
    </citation>
    <scope>NUCLEOTIDE SEQUENCE [LARGE SCALE GENOMIC DNA]</scope>
    <source>
        <strain evidence="2 3">DSM 105465</strain>
    </source>
</reference>